<sequence>MPSPIACPLLLFTAAVGRAEKRKVSSERAALGPLKIVQPKRFSWDRVVLLGRRFRNAPVENLVENRDNDVDVRSFARKMADK</sequence>
<dbReference type="EMBL" id="ATLV01019649">
    <property type="status" value="NOT_ANNOTATED_CDS"/>
    <property type="molecule type" value="Genomic_DNA"/>
</dbReference>
<dbReference type="VEuPathDB" id="VectorBase:ASIC012265"/>
<dbReference type="EnsemblMetazoa" id="ASIC012265-RA">
    <property type="protein sequence ID" value="ASIC012265-PA"/>
    <property type="gene ID" value="ASIC012265"/>
</dbReference>
<evidence type="ECO:0000313" key="2">
    <source>
        <dbReference type="EnsemblMetazoa" id="ASIC012265-PA"/>
    </source>
</evidence>
<proteinExistence type="predicted"/>
<dbReference type="EMBL" id="KE525275">
    <property type="protein sequence ID" value="KFB44476.1"/>
    <property type="molecule type" value="Genomic_DNA"/>
</dbReference>
<dbReference type="AlphaFoldDB" id="A0A084W2N2"/>
<protein>
    <submittedName>
        <fullName evidence="1 2">Uncharacterized protein</fullName>
    </submittedName>
</protein>
<accession>A0A084W2N2</accession>
<evidence type="ECO:0000313" key="1">
    <source>
        <dbReference type="EMBL" id="KFB44476.1"/>
    </source>
</evidence>
<evidence type="ECO:0000313" key="3">
    <source>
        <dbReference type="Proteomes" id="UP000030765"/>
    </source>
</evidence>
<keyword evidence="3" id="KW-1185">Reference proteome</keyword>
<organism evidence="1">
    <name type="scientific">Anopheles sinensis</name>
    <name type="common">Mosquito</name>
    <dbReference type="NCBI Taxonomy" id="74873"/>
    <lineage>
        <taxon>Eukaryota</taxon>
        <taxon>Metazoa</taxon>
        <taxon>Ecdysozoa</taxon>
        <taxon>Arthropoda</taxon>
        <taxon>Hexapoda</taxon>
        <taxon>Insecta</taxon>
        <taxon>Pterygota</taxon>
        <taxon>Neoptera</taxon>
        <taxon>Endopterygota</taxon>
        <taxon>Diptera</taxon>
        <taxon>Nematocera</taxon>
        <taxon>Culicoidea</taxon>
        <taxon>Culicidae</taxon>
        <taxon>Anophelinae</taxon>
        <taxon>Anopheles</taxon>
    </lineage>
</organism>
<reference evidence="1 3" key="1">
    <citation type="journal article" date="2014" name="BMC Genomics">
        <title>Genome sequence of Anopheles sinensis provides insight into genetics basis of mosquito competence for malaria parasites.</title>
        <authorList>
            <person name="Zhou D."/>
            <person name="Zhang D."/>
            <person name="Ding G."/>
            <person name="Shi L."/>
            <person name="Hou Q."/>
            <person name="Ye Y."/>
            <person name="Xu Y."/>
            <person name="Zhou H."/>
            <person name="Xiong C."/>
            <person name="Li S."/>
            <person name="Yu J."/>
            <person name="Hong S."/>
            <person name="Yu X."/>
            <person name="Zou P."/>
            <person name="Chen C."/>
            <person name="Chang X."/>
            <person name="Wang W."/>
            <person name="Lv Y."/>
            <person name="Sun Y."/>
            <person name="Ma L."/>
            <person name="Shen B."/>
            <person name="Zhu C."/>
        </authorList>
    </citation>
    <scope>NUCLEOTIDE SEQUENCE [LARGE SCALE GENOMIC DNA]</scope>
</reference>
<name>A0A084W2N2_ANOSI</name>
<reference evidence="2" key="2">
    <citation type="submission" date="2020-05" db="UniProtKB">
        <authorList>
            <consortium name="EnsemblMetazoa"/>
        </authorList>
    </citation>
    <scope>IDENTIFICATION</scope>
</reference>
<dbReference type="Proteomes" id="UP000030765">
    <property type="component" value="Unassembled WGS sequence"/>
</dbReference>
<gene>
    <name evidence="1" type="ORF">ZHAS_00012265</name>
</gene>